<evidence type="ECO:0000313" key="2">
    <source>
        <dbReference type="Proteomes" id="UP001155587"/>
    </source>
</evidence>
<comment type="caution">
    <text evidence="1">The sequence shown here is derived from an EMBL/GenBank/DDBJ whole genome shotgun (WGS) entry which is preliminary data.</text>
</comment>
<dbReference type="RefSeq" id="WP_265676718.1">
    <property type="nucleotide sequence ID" value="NZ_JAKRRY010000032.1"/>
</dbReference>
<keyword evidence="2" id="KW-1185">Reference proteome</keyword>
<reference evidence="1" key="1">
    <citation type="submission" date="2022-02" db="EMBL/GenBank/DDBJ databases">
        <title>Vibrio sp. nov, a new bacterium isolated from seawater.</title>
        <authorList>
            <person name="Yuan Y."/>
        </authorList>
    </citation>
    <scope>NUCLEOTIDE SEQUENCE</scope>
    <source>
        <strain evidence="1">ZSDZ65</strain>
    </source>
</reference>
<organism evidence="1 2">
    <name type="scientific">Vibrio qingdaonensis</name>
    <dbReference type="NCBI Taxonomy" id="2829491"/>
    <lineage>
        <taxon>Bacteria</taxon>
        <taxon>Pseudomonadati</taxon>
        <taxon>Pseudomonadota</taxon>
        <taxon>Gammaproteobacteria</taxon>
        <taxon>Vibrionales</taxon>
        <taxon>Vibrionaceae</taxon>
        <taxon>Vibrio</taxon>
    </lineage>
</organism>
<accession>A0A9X3CRK6</accession>
<dbReference type="Proteomes" id="UP001155587">
    <property type="component" value="Unassembled WGS sequence"/>
</dbReference>
<dbReference type="AlphaFoldDB" id="A0A9X3CRK6"/>
<dbReference type="EMBL" id="JAKRRY010000032">
    <property type="protein sequence ID" value="MCW8348153.1"/>
    <property type="molecule type" value="Genomic_DNA"/>
</dbReference>
<name>A0A9X3CRK6_9VIBR</name>
<protein>
    <submittedName>
        <fullName evidence="1">Uncharacterized protein</fullName>
    </submittedName>
</protein>
<sequence length="93" mass="10740">MECSSLTLWVELPSTRFALVWGPIEDIKASSLCWKSIDNDSTLTTSQFVFELKTKQGQIKQKRLNAQDVSMLIERWQTIEVEVPTGQDLDLHW</sequence>
<gene>
    <name evidence="1" type="ORF">MD535_19365</name>
</gene>
<evidence type="ECO:0000313" key="1">
    <source>
        <dbReference type="EMBL" id="MCW8348153.1"/>
    </source>
</evidence>
<proteinExistence type="predicted"/>